<dbReference type="STRING" id="1032480.MLP_00130"/>
<feature type="compositionally biased region" description="Basic and acidic residues" evidence="1">
    <location>
        <begin position="94"/>
        <end position="108"/>
    </location>
</feature>
<gene>
    <name evidence="2" type="ordered locus">MLP_00130</name>
</gene>
<feature type="region of interest" description="Disordered" evidence="1">
    <location>
        <begin position="28"/>
        <end position="108"/>
    </location>
</feature>
<evidence type="ECO:0000313" key="2">
    <source>
        <dbReference type="EMBL" id="BAK33027.1"/>
    </source>
</evidence>
<name>F5XGC0_MICPN</name>
<proteinExistence type="predicted"/>
<protein>
    <submittedName>
        <fullName evidence="2">Uncharacterized protein</fullName>
    </submittedName>
</protein>
<evidence type="ECO:0000256" key="1">
    <source>
        <dbReference type="SAM" id="MobiDB-lite"/>
    </source>
</evidence>
<organism evidence="2 3">
    <name type="scientific">Microlunatus phosphovorus (strain ATCC 700054 / DSM 10555 / JCM 9379 / NBRC 101784 / NCIMB 13414 / VKM Ac-1990 / NM-1)</name>
    <dbReference type="NCBI Taxonomy" id="1032480"/>
    <lineage>
        <taxon>Bacteria</taxon>
        <taxon>Bacillati</taxon>
        <taxon>Actinomycetota</taxon>
        <taxon>Actinomycetes</taxon>
        <taxon>Propionibacteriales</taxon>
        <taxon>Propionibacteriaceae</taxon>
        <taxon>Microlunatus</taxon>
    </lineage>
</organism>
<accession>F5XGC0</accession>
<evidence type="ECO:0000313" key="3">
    <source>
        <dbReference type="Proteomes" id="UP000007947"/>
    </source>
</evidence>
<sequence length="108" mass="12034">MIWSDPQPSGTTHSLPRYIVRHRICQGSKHTGRALGASEPPIGPCAVPRGTTDTHPRAVKRLRATAEPMSGGRRRHGSSESRPHSSPFRYRFSSRRDRSAAYRESSKV</sequence>
<dbReference type="EMBL" id="AP012204">
    <property type="protein sequence ID" value="BAK33027.1"/>
    <property type="molecule type" value="Genomic_DNA"/>
</dbReference>
<dbReference type="KEGG" id="mph:MLP_00130"/>
<dbReference type="Proteomes" id="UP000007947">
    <property type="component" value="Chromosome"/>
</dbReference>
<dbReference type="HOGENOM" id="CLU_2193914_0_0_11"/>
<reference evidence="2 3" key="1">
    <citation type="submission" date="2011-05" db="EMBL/GenBank/DDBJ databases">
        <title>Whole genome sequence of Microlunatus phosphovorus NM-1.</title>
        <authorList>
            <person name="Hosoyama A."/>
            <person name="Sasaki K."/>
            <person name="Harada T."/>
            <person name="Igarashi R."/>
            <person name="Kawakoshi A."/>
            <person name="Sasagawa M."/>
            <person name="Fukada J."/>
            <person name="Nakamura S."/>
            <person name="Katano Y."/>
            <person name="Hanada S."/>
            <person name="Kamagata Y."/>
            <person name="Nakamura N."/>
            <person name="Yamazaki S."/>
            <person name="Fujita N."/>
        </authorList>
    </citation>
    <scope>NUCLEOTIDE SEQUENCE [LARGE SCALE GENOMIC DNA]</scope>
    <source>
        <strain evidence="3">ATCC 700054 / DSM 10555 / JCM 9379 / NBRC 101784 / NCIMB 13414 / VKM Ac-1990 / NM-1</strain>
    </source>
</reference>
<dbReference type="AlphaFoldDB" id="F5XGC0"/>
<keyword evidence="3" id="KW-1185">Reference proteome</keyword>